<dbReference type="Proteomes" id="UP000034696">
    <property type="component" value="Unassembled WGS sequence"/>
</dbReference>
<reference evidence="7 8" key="1">
    <citation type="journal article" date="2015" name="Nature">
        <title>rRNA introns, odd ribosomes, and small enigmatic genomes across a large radiation of phyla.</title>
        <authorList>
            <person name="Brown C.T."/>
            <person name="Hug L.A."/>
            <person name="Thomas B.C."/>
            <person name="Sharon I."/>
            <person name="Castelle C.J."/>
            <person name="Singh A."/>
            <person name="Wilkins M.J."/>
            <person name="Williams K.H."/>
            <person name="Banfield J.F."/>
        </authorList>
    </citation>
    <scope>NUCLEOTIDE SEQUENCE [LARGE SCALE GENOMIC DNA]</scope>
</reference>
<dbReference type="GO" id="GO:0016020">
    <property type="term" value="C:membrane"/>
    <property type="evidence" value="ECO:0007669"/>
    <property type="project" value="UniProtKB-SubCell"/>
</dbReference>
<name>A0A0G1MA16_9BACT</name>
<evidence type="ECO:0000313" key="8">
    <source>
        <dbReference type="Proteomes" id="UP000034696"/>
    </source>
</evidence>
<dbReference type="PANTHER" id="PTHR30093">
    <property type="entry name" value="GENERAL SECRETION PATHWAY PROTEIN G"/>
    <property type="match status" value="1"/>
</dbReference>
<evidence type="ECO:0000256" key="2">
    <source>
        <dbReference type="ARBA" id="ARBA00022481"/>
    </source>
</evidence>
<keyword evidence="5 6" id="KW-0472">Membrane</keyword>
<dbReference type="GO" id="GO:0015627">
    <property type="term" value="C:type II protein secretion system complex"/>
    <property type="evidence" value="ECO:0007669"/>
    <property type="project" value="InterPro"/>
</dbReference>
<comment type="subcellular location">
    <subcellularLocation>
        <location evidence="1">Membrane</location>
        <topology evidence="1">Single-pass membrane protein</topology>
    </subcellularLocation>
</comment>
<evidence type="ECO:0000256" key="1">
    <source>
        <dbReference type="ARBA" id="ARBA00004167"/>
    </source>
</evidence>
<keyword evidence="3 6" id="KW-0812">Transmembrane</keyword>
<dbReference type="InterPro" id="IPR045584">
    <property type="entry name" value="Pilin-like"/>
</dbReference>
<comment type="caution">
    <text evidence="7">The sequence shown here is derived from an EMBL/GenBank/DDBJ whole genome shotgun (WGS) entry which is preliminary data.</text>
</comment>
<dbReference type="InterPro" id="IPR012902">
    <property type="entry name" value="N_methyl_site"/>
</dbReference>
<protein>
    <submittedName>
        <fullName evidence="7">PilE-like protein</fullName>
    </submittedName>
</protein>
<keyword evidence="4 6" id="KW-1133">Transmembrane helix</keyword>
<dbReference type="PROSITE" id="PS00409">
    <property type="entry name" value="PROKAR_NTER_METHYL"/>
    <property type="match status" value="1"/>
</dbReference>
<proteinExistence type="predicted"/>
<dbReference type="NCBIfam" id="TIGR02532">
    <property type="entry name" value="IV_pilin_GFxxxE"/>
    <property type="match status" value="1"/>
</dbReference>
<evidence type="ECO:0000256" key="5">
    <source>
        <dbReference type="ARBA" id="ARBA00023136"/>
    </source>
</evidence>
<keyword evidence="2" id="KW-0488">Methylation</keyword>
<dbReference type="PANTHER" id="PTHR30093:SF44">
    <property type="entry name" value="TYPE II SECRETION SYSTEM CORE PROTEIN G"/>
    <property type="match status" value="1"/>
</dbReference>
<dbReference type="Pfam" id="PF07963">
    <property type="entry name" value="N_methyl"/>
    <property type="match status" value="1"/>
</dbReference>
<dbReference type="AlphaFoldDB" id="A0A0G1MA16"/>
<dbReference type="GO" id="GO:0015628">
    <property type="term" value="P:protein secretion by the type II secretion system"/>
    <property type="evidence" value="ECO:0007669"/>
    <property type="project" value="InterPro"/>
</dbReference>
<evidence type="ECO:0000313" key="7">
    <source>
        <dbReference type="EMBL" id="KKU05106.1"/>
    </source>
</evidence>
<feature type="transmembrane region" description="Helical" evidence="6">
    <location>
        <begin position="12"/>
        <end position="32"/>
    </location>
</feature>
<dbReference type="SUPFAM" id="SSF54523">
    <property type="entry name" value="Pili subunits"/>
    <property type="match status" value="1"/>
</dbReference>
<dbReference type="PRINTS" id="PR00813">
    <property type="entry name" value="BCTERIALGSPG"/>
</dbReference>
<organism evidence="7 8">
    <name type="scientific">Candidatus Giovannonibacteria bacterium GW2011_GWA2_45_21</name>
    <dbReference type="NCBI Taxonomy" id="1618649"/>
    <lineage>
        <taxon>Bacteria</taxon>
        <taxon>Candidatus Giovannoniibacteriota</taxon>
    </lineage>
</organism>
<evidence type="ECO:0000256" key="6">
    <source>
        <dbReference type="SAM" id="Phobius"/>
    </source>
</evidence>
<sequence>MKRFSKKGFTLIEILVVLAIIGVLASIIIVSVNTTTKKANNAKVKAQLEQARNAAQIYYTSNLHYGKAGSGDNSCDDGTPGPNADNMFDDTVSNMDFIVKQSNYPSNTAISCRSNATGGADADEYAVSATLTGGSSGALPNADNWCVDSTGFSNAIADPLNNNDTTCQ</sequence>
<dbReference type="Gene3D" id="3.30.700.10">
    <property type="entry name" value="Glycoprotein, Type 4 Pilin"/>
    <property type="match status" value="1"/>
</dbReference>
<gene>
    <name evidence="7" type="ORF">UX06_C0003G0010</name>
</gene>
<dbReference type="EMBL" id="LCKT01000003">
    <property type="protein sequence ID" value="KKU05106.1"/>
    <property type="molecule type" value="Genomic_DNA"/>
</dbReference>
<accession>A0A0G1MA16</accession>
<dbReference type="InterPro" id="IPR000983">
    <property type="entry name" value="Bac_GSPG_pilin"/>
</dbReference>
<evidence type="ECO:0000256" key="3">
    <source>
        <dbReference type="ARBA" id="ARBA00022692"/>
    </source>
</evidence>
<evidence type="ECO:0000256" key="4">
    <source>
        <dbReference type="ARBA" id="ARBA00022989"/>
    </source>
</evidence>